<dbReference type="PANTHER" id="PTHR15222:SF2">
    <property type="entry name" value="NADH DEHYDROGENASE [UBIQUINONE] 1 BETA SUBCOMPLEX SUBUNIT 1"/>
    <property type="match status" value="1"/>
</dbReference>
<dbReference type="Ensembl" id="ENSAMET00000031470.1">
    <property type="protein sequence ID" value="ENSAMEP00000025708.1"/>
    <property type="gene ID" value="ENSAMEG00000025780.1"/>
</dbReference>
<feature type="transmembrane region" description="Helical" evidence="16">
    <location>
        <begin position="12"/>
        <end position="27"/>
    </location>
</feature>
<evidence type="ECO:0000256" key="9">
    <source>
        <dbReference type="ARBA" id="ARBA00022792"/>
    </source>
</evidence>
<evidence type="ECO:0000256" key="6">
    <source>
        <dbReference type="ARBA" id="ARBA00022448"/>
    </source>
</evidence>
<dbReference type="InterPro" id="IPR012575">
    <property type="entry name" value="NDUB1"/>
</dbReference>
<protein>
    <recommendedName>
        <fullName evidence="5">NADH dehydrogenase [ubiquinone] 1 beta subcomplex subunit 1</fullName>
    </recommendedName>
    <alternativeName>
        <fullName evidence="15">Complex I-MNLL</fullName>
    </alternativeName>
    <alternativeName>
        <fullName evidence="14">NADH-ubiquinone oxidoreductase MNLL subunit</fullName>
    </alternativeName>
</protein>
<reference evidence="17" key="3">
    <citation type="submission" date="2025-09" db="UniProtKB">
        <authorList>
            <consortium name="Ensembl"/>
        </authorList>
    </citation>
    <scope>IDENTIFICATION</scope>
</reference>
<evidence type="ECO:0000256" key="1">
    <source>
        <dbReference type="ARBA" id="ARBA00003335"/>
    </source>
</evidence>
<evidence type="ECO:0000256" key="16">
    <source>
        <dbReference type="SAM" id="Phobius"/>
    </source>
</evidence>
<evidence type="ECO:0000256" key="2">
    <source>
        <dbReference type="ARBA" id="ARBA00004298"/>
    </source>
</evidence>
<keyword evidence="13 16" id="KW-0472">Membrane</keyword>
<evidence type="ECO:0000256" key="15">
    <source>
        <dbReference type="ARBA" id="ARBA00033364"/>
    </source>
</evidence>
<dbReference type="PANTHER" id="PTHR15222">
    <property type="entry name" value="NADH DEHYDROGENASE [UBIQUINONE] 1 BETA SUBCOMPLEX SUBUNIT 1"/>
    <property type="match status" value="1"/>
</dbReference>
<dbReference type="Pfam" id="PF08040">
    <property type="entry name" value="NADH_oxidored"/>
    <property type="match status" value="1"/>
</dbReference>
<evidence type="ECO:0000256" key="7">
    <source>
        <dbReference type="ARBA" id="ARBA00022660"/>
    </source>
</evidence>
<proteinExistence type="inferred from homology"/>
<dbReference type="InParanoid" id="A0A7N5JHU2"/>
<comment type="function">
    <text evidence="1">Accessory subunit of the mitochondrial membrane respiratory chain NADH dehydrogenase (Complex I) that is believed not to be involved in catalysis. Complex I functions in the transfer of electrons from NADH to the respiratory chain. The immediate electron acceptor for the enzyme is believed to be ubiquinone.</text>
</comment>
<evidence type="ECO:0000256" key="14">
    <source>
        <dbReference type="ARBA" id="ARBA00030377"/>
    </source>
</evidence>
<keyword evidence="10" id="KW-0249">Electron transport</keyword>
<keyword evidence="7" id="KW-0679">Respiratory chain</keyword>
<keyword evidence="18" id="KW-1185">Reference proteome</keyword>
<dbReference type="GeneTree" id="ENSGT00390000005052"/>
<evidence type="ECO:0000256" key="12">
    <source>
        <dbReference type="ARBA" id="ARBA00023128"/>
    </source>
</evidence>
<keyword evidence="8 16" id="KW-0812">Transmembrane</keyword>
<evidence type="ECO:0000256" key="13">
    <source>
        <dbReference type="ARBA" id="ARBA00023136"/>
    </source>
</evidence>
<organism evidence="17 18">
    <name type="scientific">Ailuropoda melanoleuca</name>
    <name type="common">Giant panda</name>
    <dbReference type="NCBI Taxonomy" id="9646"/>
    <lineage>
        <taxon>Eukaryota</taxon>
        <taxon>Metazoa</taxon>
        <taxon>Chordata</taxon>
        <taxon>Craniata</taxon>
        <taxon>Vertebrata</taxon>
        <taxon>Euteleostomi</taxon>
        <taxon>Mammalia</taxon>
        <taxon>Eutheria</taxon>
        <taxon>Laurasiatheria</taxon>
        <taxon>Carnivora</taxon>
        <taxon>Caniformia</taxon>
        <taxon>Ursidae</taxon>
        <taxon>Ailuropoda</taxon>
    </lineage>
</organism>
<evidence type="ECO:0000313" key="17">
    <source>
        <dbReference type="Ensembl" id="ENSAMEP00000025708.1"/>
    </source>
</evidence>
<evidence type="ECO:0000256" key="8">
    <source>
        <dbReference type="ARBA" id="ARBA00022692"/>
    </source>
</evidence>
<comment type="subunit">
    <text evidence="4">Complex I is composed of 45 different subunits.</text>
</comment>
<evidence type="ECO:0000256" key="4">
    <source>
        <dbReference type="ARBA" id="ARBA00011533"/>
    </source>
</evidence>
<dbReference type="AlphaFoldDB" id="A0A7N5JHU2"/>
<reference evidence="17 18" key="1">
    <citation type="journal article" date="2010" name="Nature">
        <title>The sequence and de novo assembly of the giant panda genome.</title>
        <authorList>
            <person name="Li R."/>
            <person name="Fan W."/>
            <person name="Tian G."/>
            <person name="Zhu H."/>
            <person name="He L."/>
            <person name="Cai J."/>
            <person name="Huang Q."/>
            <person name="Cai Q."/>
            <person name="Li B."/>
            <person name="Bai Y."/>
            <person name="Zhang Z."/>
            <person name="Zhang Y."/>
            <person name="Wang W."/>
            <person name="Li J."/>
            <person name="Wei F."/>
            <person name="Li H."/>
            <person name="Jian M."/>
            <person name="Li J."/>
            <person name="Zhang Z."/>
            <person name="Nielsen R."/>
            <person name="Li D."/>
            <person name="Gu W."/>
            <person name="Yang Z."/>
            <person name="Xuan Z."/>
            <person name="Ryder O.A."/>
            <person name="Leung F.C."/>
            <person name="Zhou Y."/>
            <person name="Cao J."/>
            <person name="Sun X."/>
            <person name="Fu Y."/>
            <person name="Fang X."/>
            <person name="Guo X."/>
            <person name="Wang B."/>
            <person name="Hou R."/>
            <person name="Shen F."/>
            <person name="Mu B."/>
            <person name="Ni P."/>
            <person name="Lin R."/>
            <person name="Qian W."/>
            <person name="Wang G."/>
            <person name="Yu C."/>
            <person name="Nie W."/>
            <person name="Wang J."/>
            <person name="Wu Z."/>
            <person name="Liang H."/>
            <person name="Min J."/>
            <person name="Wu Q."/>
            <person name="Cheng S."/>
            <person name="Ruan J."/>
            <person name="Wang M."/>
            <person name="Shi Z."/>
            <person name="Wen M."/>
            <person name="Liu B."/>
            <person name="Ren X."/>
            <person name="Zheng H."/>
            <person name="Dong D."/>
            <person name="Cook K."/>
            <person name="Shan G."/>
            <person name="Zhang H."/>
            <person name="Kosiol C."/>
            <person name="Xie X."/>
            <person name="Lu Z."/>
            <person name="Zheng H."/>
            <person name="Li Y."/>
            <person name="Steiner C.C."/>
            <person name="Lam T.T."/>
            <person name="Lin S."/>
            <person name="Zhang Q."/>
            <person name="Li G."/>
            <person name="Tian J."/>
            <person name="Gong T."/>
            <person name="Liu H."/>
            <person name="Zhang D."/>
            <person name="Fang L."/>
            <person name="Ye C."/>
            <person name="Zhang J."/>
            <person name="Hu W."/>
            <person name="Xu A."/>
            <person name="Ren Y."/>
            <person name="Zhang G."/>
            <person name="Bruford M.W."/>
            <person name="Li Q."/>
            <person name="Ma L."/>
            <person name="Guo Y."/>
            <person name="An N."/>
            <person name="Hu Y."/>
            <person name="Zheng Y."/>
            <person name="Shi Y."/>
            <person name="Li Z."/>
            <person name="Liu Q."/>
            <person name="Chen Y."/>
            <person name="Zhao J."/>
            <person name="Qu N."/>
            <person name="Zhao S."/>
            <person name="Tian F."/>
            <person name="Wang X."/>
            <person name="Wang H."/>
            <person name="Xu L."/>
            <person name="Liu X."/>
            <person name="Vinar T."/>
            <person name="Wang Y."/>
            <person name="Lam T.W."/>
            <person name="Yiu S.M."/>
            <person name="Liu S."/>
            <person name="Zhang H."/>
            <person name="Li D."/>
            <person name="Huang Y."/>
            <person name="Wang X."/>
            <person name="Yang G."/>
            <person name="Jiang Z."/>
            <person name="Wang J."/>
            <person name="Qin N."/>
            <person name="Li L."/>
            <person name="Li J."/>
            <person name="Bolund L."/>
            <person name="Kristiansen K."/>
            <person name="Wong G.K."/>
            <person name="Olson M."/>
            <person name="Zhang X."/>
            <person name="Li S."/>
            <person name="Yang H."/>
            <person name="Wang J."/>
            <person name="Wang J."/>
        </authorList>
    </citation>
    <scope>NUCLEOTIDE SEQUENCE [LARGE SCALE GENOMIC DNA]</scope>
</reference>
<comment type="similarity">
    <text evidence="3">Belongs to the complex I NDUFB1 subunit family.</text>
</comment>
<comment type="subcellular location">
    <subcellularLocation>
        <location evidence="2">Mitochondrion inner membrane</location>
        <topology evidence="2">Single-pass membrane protein</topology>
        <orientation evidence="2">Matrix side</orientation>
    </subcellularLocation>
</comment>
<dbReference type="GO" id="GO:0005743">
    <property type="term" value="C:mitochondrial inner membrane"/>
    <property type="evidence" value="ECO:0007669"/>
    <property type="project" value="UniProtKB-SubCell"/>
</dbReference>
<keyword evidence="11 16" id="KW-1133">Transmembrane helix</keyword>
<evidence type="ECO:0000256" key="3">
    <source>
        <dbReference type="ARBA" id="ARBA00007393"/>
    </source>
</evidence>
<evidence type="ECO:0000256" key="10">
    <source>
        <dbReference type="ARBA" id="ARBA00022982"/>
    </source>
</evidence>
<evidence type="ECO:0000256" key="11">
    <source>
        <dbReference type="ARBA" id="ARBA00022989"/>
    </source>
</evidence>
<name>A0A7N5JHU2_AILME</name>
<dbReference type="Proteomes" id="UP000008912">
    <property type="component" value="Unassembled WGS sequence"/>
</dbReference>
<keyword evidence="9" id="KW-0999">Mitochondrion inner membrane</keyword>
<keyword evidence="12" id="KW-0496">Mitochondrion</keyword>
<evidence type="ECO:0000313" key="18">
    <source>
        <dbReference type="Proteomes" id="UP000008912"/>
    </source>
</evidence>
<keyword evidence="6" id="KW-0813">Transport</keyword>
<sequence>MVNIIHLVRDHWAVALFPIGFLVGWYFDNKNDENLAIFRNKSKLFQRELKPNEDTVWK</sequence>
<evidence type="ECO:0000256" key="5">
    <source>
        <dbReference type="ARBA" id="ARBA00018678"/>
    </source>
</evidence>
<accession>A0A7N5JHU2</accession>
<reference evidence="17" key="2">
    <citation type="submission" date="2025-08" db="UniProtKB">
        <authorList>
            <consortium name="Ensembl"/>
        </authorList>
    </citation>
    <scope>IDENTIFICATION</scope>
</reference>